<dbReference type="GO" id="GO:0003677">
    <property type="term" value="F:DNA binding"/>
    <property type="evidence" value="ECO:0007669"/>
    <property type="project" value="InterPro"/>
</dbReference>
<feature type="domain" description="Tyr recombinase" evidence="2">
    <location>
        <begin position="7"/>
        <end position="63"/>
    </location>
</feature>
<sequence>MCFSYTSSGFKSAWRIALLDLKIENLHFHDLRHEAISRLFELGTLNVMEIAAISGHRSPEHVETVHTSPGISPGQ</sequence>
<dbReference type="GO" id="GO:0006310">
    <property type="term" value="P:DNA recombination"/>
    <property type="evidence" value="ECO:0007669"/>
    <property type="project" value="UniProtKB-KW"/>
</dbReference>
<proteinExistence type="predicted"/>
<dbReference type="GO" id="GO:0015074">
    <property type="term" value="P:DNA integration"/>
    <property type="evidence" value="ECO:0007669"/>
    <property type="project" value="InterPro"/>
</dbReference>
<name>A0A376VW08_ECOLX</name>
<dbReference type="InterPro" id="IPR002104">
    <property type="entry name" value="Integrase_catalytic"/>
</dbReference>
<dbReference type="AlphaFoldDB" id="A0A376VW08"/>
<evidence type="ECO:0000259" key="2">
    <source>
        <dbReference type="Pfam" id="PF00589"/>
    </source>
</evidence>
<dbReference type="EMBL" id="UGCV01000008">
    <property type="protein sequence ID" value="STJ16082.1"/>
    <property type="molecule type" value="Genomic_DNA"/>
</dbReference>
<gene>
    <name evidence="3" type="primary">rci_8</name>
    <name evidence="3" type="ORF">NCTC9081_01458</name>
</gene>
<dbReference type="SUPFAM" id="SSF56349">
    <property type="entry name" value="DNA breaking-rejoining enzymes"/>
    <property type="match status" value="1"/>
</dbReference>
<dbReference type="InterPro" id="IPR011010">
    <property type="entry name" value="DNA_brk_join_enz"/>
</dbReference>
<dbReference type="Proteomes" id="UP000254716">
    <property type="component" value="Unassembled WGS sequence"/>
</dbReference>
<keyword evidence="1" id="KW-0233">DNA recombination</keyword>
<dbReference type="Pfam" id="PF00589">
    <property type="entry name" value="Phage_integrase"/>
    <property type="match status" value="1"/>
</dbReference>
<dbReference type="Gene3D" id="1.10.443.10">
    <property type="entry name" value="Intergrase catalytic core"/>
    <property type="match status" value="1"/>
</dbReference>
<evidence type="ECO:0000313" key="4">
    <source>
        <dbReference type="Proteomes" id="UP000254716"/>
    </source>
</evidence>
<organism evidence="3 4">
    <name type="scientific">Escherichia coli</name>
    <dbReference type="NCBI Taxonomy" id="562"/>
    <lineage>
        <taxon>Bacteria</taxon>
        <taxon>Pseudomonadati</taxon>
        <taxon>Pseudomonadota</taxon>
        <taxon>Gammaproteobacteria</taxon>
        <taxon>Enterobacterales</taxon>
        <taxon>Enterobacteriaceae</taxon>
        <taxon>Escherichia</taxon>
    </lineage>
</organism>
<accession>A0A376VW08</accession>
<dbReference type="InterPro" id="IPR013762">
    <property type="entry name" value="Integrase-like_cat_sf"/>
</dbReference>
<evidence type="ECO:0000313" key="3">
    <source>
        <dbReference type="EMBL" id="STJ16082.1"/>
    </source>
</evidence>
<reference evidence="3 4" key="1">
    <citation type="submission" date="2018-06" db="EMBL/GenBank/DDBJ databases">
        <authorList>
            <consortium name="Pathogen Informatics"/>
            <person name="Doyle S."/>
        </authorList>
    </citation>
    <scope>NUCLEOTIDE SEQUENCE [LARGE SCALE GENOMIC DNA]</scope>
    <source>
        <strain evidence="3 4">NCTC9081</strain>
    </source>
</reference>
<protein>
    <submittedName>
        <fullName evidence="3">Shufflon-specific DNA recombinase</fullName>
    </submittedName>
</protein>
<evidence type="ECO:0000256" key="1">
    <source>
        <dbReference type="ARBA" id="ARBA00023172"/>
    </source>
</evidence>